<name>A0A4Y2WTZ5_ARAVE</name>
<organism evidence="1 2">
    <name type="scientific">Araneus ventricosus</name>
    <name type="common">Orbweaver spider</name>
    <name type="synonym">Epeira ventricosa</name>
    <dbReference type="NCBI Taxonomy" id="182803"/>
    <lineage>
        <taxon>Eukaryota</taxon>
        <taxon>Metazoa</taxon>
        <taxon>Ecdysozoa</taxon>
        <taxon>Arthropoda</taxon>
        <taxon>Chelicerata</taxon>
        <taxon>Arachnida</taxon>
        <taxon>Araneae</taxon>
        <taxon>Araneomorphae</taxon>
        <taxon>Entelegynae</taxon>
        <taxon>Araneoidea</taxon>
        <taxon>Araneidae</taxon>
        <taxon>Araneus</taxon>
    </lineage>
</organism>
<comment type="caution">
    <text evidence="1">The sequence shown here is derived from an EMBL/GenBank/DDBJ whole genome shotgun (WGS) entry which is preliminary data.</text>
</comment>
<dbReference type="EMBL" id="BGPR01065959">
    <property type="protein sequence ID" value="GBO40669.1"/>
    <property type="molecule type" value="Genomic_DNA"/>
</dbReference>
<protein>
    <submittedName>
        <fullName evidence="1">Uncharacterized protein</fullName>
    </submittedName>
</protein>
<dbReference type="AlphaFoldDB" id="A0A4Y2WTZ5"/>
<keyword evidence="2" id="KW-1185">Reference proteome</keyword>
<proteinExistence type="predicted"/>
<evidence type="ECO:0000313" key="1">
    <source>
        <dbReference type="EMBL" id="GBO40669.1"/>
    </source>
</evidence>
<evidence type="ECO:0000313" key="2">
    <source>
        <dbReference type="Proteomes" id="UP000499080"/>
    </source>
</evidence>
<reference evidence="1 2" key="1">
    <citation type="journal article" date="2019" name="Sci. Rep.">
        <title>Orb-weaving spider Araneus ventricosus genome elucidates the spidroin gene catalogue.</title>
        <authorList>
            <person name="Kono N."/>
            <person name="Nakamura H."/>
            <person name="Ohtoshi R."/>
            <person name="Moran D.A.P."/>
            <person name="Shinohara A."/>
            <person name="Yoshida Y."/>
            <person name="Fujiwara M."/>
            <person name="Mori M."/>
            <person name="Tomita M."/>
            <person name="Arakawa K."/>
        </authorList>
    </citation>
    <scope>NUCLEOTIDE SEQUENCE [LARGE SCALE GENOMIC DNA]</scope>
</reference>
<dbReference type="OrthoDB" id="6466431at2759"/>
<accession>A0A4Y2WTZ5</accession>
<gene>
    <name evidence="1" type="ORF">AVEN_27919_1</name>
</gene>
<dbReference type="Proteomes" id="UP000499080">
    <property type="component" value="Unassembled WGS sequence"/>
</dbReference>
<feature type="non-terminal residue" evidence="1">
    <location>
        <position position="1"/>
    </location>
</feature>
<sequence>IAYMSGEPWKVVRKFFLQVLKERGSNSIKTSIAGPLYDSIKSTVNDLKAKKGEPVNLIELLTQKCTTIMRLTLFAETGATEEQIKRINELYAGEAMSMTPLNMLMCGTFAK</sequence>